<dbReference type="HOGENOM" id="CLU_3017158_0_0_1"/>
<dbReference type="EMBL" id="EU960765">
    <property type="protein sequence ID" value="ACG32883.1"/>
    <property type="molecule type" value="mRNA"/>
</dbReference>
<reference evidence="1" key="1">
    <citation type="journal article" date="2009" name="Plant Mol. Biol.">
        <title>Insights into corn genes derived from large-scale cDNA sequencing.</title>
        <authorList>
            <person name="Alexandrov N.N."/>
            <person name="Brover V.V."/>
            <person name="Freidin S."/>
            <person name="Troukhan M.E."/>
            <person name="Tatarinova T.V."/>
            <person name="Zhang H."/>
            <person name="Swaller T.J."/>
            <person name="Lu Y.P."/>
            <person name="Bouck J."/>
            <person name="Flavell R.B."/>
            <person name="Feldmann K.A."/>
        </authorList>
    </citation>
    <scope>NUCLEOTIDE SEQUENCE</scope>
</reference>
<protein>
    <submittedName>
        <fullName evidence="1">Uncharacterized protein</fullName>
    </submittedName>
</protein>
<name>B6T700_MAIZE</name>
<organism evidence="1">
    <name type="scientific">Zea mays</name>
    <name type="common">Maize</name>
    <dbReference type="NCBI Taxonomy" id="4577"/>
    <lineage>
        <taxon>Eukaryota</taxon>
        <taxon>Viridiplantae</taxon>
        <taxon>Streptophyta</taxon>
        <taxon>Embryophyta</taxon>
        <taxon>Tracheophyta</taxon>
        <taxon>Spermatophyta</taxon>
        <taxon>Magnoliopsida</taxon>
        <taxon>Liliopsida</taxon>
        <taxon>Poales</taxon>
        <taxon>Poaceae</taxon>
        <taxon>PACMAD clade</taxon>
        <taxon>Panicoideae</taxon>
        <taxon>Andropogonodae</taxon>
        <taxon>Andropogoneae</taxon>
        <taxon>Tripsacinae</taxon>
        <taxon>Zea</taxon>
    </lineage>
</organism>
<proteinExistence type="evidence at transcript level"/>
<evidence type="ECO:0000313" key="1">
    <source>
        <dbReference type="EMBL" id="ACG32883.1"/>
    </source>
</evidence>
<dbReference type="AlphaFoldDB" id="B6T700"/>
<sequence length="56" mass="6211">MCLFLIVSHTVRRDLVSPAAKRPVCCCLMGDDHGHLFRLPPAHNVILSSTLHSFVV</sequence>
<accession>B6T700</accession>